<sequence length="274" mass="31993">MNISVVIPTYNRAKILGKSIESVLIQTLPVDEIIVVDDFSTDQTQKVVESFKSEKVKYVVNSFKKGANGARNTGIMLAKGQYIAFQDSDDRWLPLKIAKQYQFMVENPNVDMCFCSMNLKGSKRGIVPKRKVTSEEIKTQLEKGNFISTQTIFIKKNVAKNILFDECLKRFQDWDFVLRVAKKYNIHHLNEVLVEVVVQNDSISKNINECEALETFFQKYPDLTKKHMVNKSLYNKILFHHYSMKEQTLRSFMSLSKYFLYKYFDKVLYRSVKL</sequence>
<dbReference type="CDD" id="cd00761">
    <property type="entry name" value="Glyco_tranf_GTA_type"/>
    <property type="match status" value="1"/>
</dbReference>
<dbReference type="InterPro" id="IPR001173">
    <property type="entry name" value="Glyco_trans_2-like"/>
</dbReference>
<keyword evidence="3" id="KW-1185">Reference proteome</keyword>
<dbReference type="PANTHER" id="PTHR43685:SF2">
    <property type="entry name" value="GLYCOSYLTRANSFERASE 2-LIKE DOMAIN-CONTAINING PROTEIN"/>
    <property type="match status" value="1"/>
</dbReference>
<dbReference type="SUPFAM" id="SSF53448">
    <property type="entry name" value="Nucleotide-diphospho-sugar transferases"/>
    <property type="match status" value="1"/>
</dbReference>
<dbReference type="InterPro" id="IPR050834">
    <property type="entry name" value="Glycosyltransf_2"/>
</dbReference>
<accession>A0ABT0WBY8</accession>
<dbReference type="Gene3D" id="3.90.550.10">
    <property type="entry name" value="Spore Coat Polysaccharide Biosynthesis Protein SpsA, Chain A"/>
    <property type="match status" value="1"/>
</dbReference>
<feature type="domain" description="Glycosyltransferase 2-like" evidence="1">
    <location>
        <begin position="4"/>
        <end position="132"/>
    </location>
</feature>
<protein>
    <submittedName>
        <fullName evidence="2">Glycosyltransferase family 2 protein</fullName>
    </submittedName>
</protein>
<evidence type="ECO:0000313" key="3">
    <source>
        <dbReference type="Proteomes" id="UP001523262"/>
    </source>
</evidence>
<dbReference type="Pfam" id="PF00535">
    <property type="entry name" value="Glycos_transf_2"/>
    <property type="match status" value="1"/>
</dbReference>
<gene>
    <name evidence="2" type="ORF">NDK43_15815</name>
</gene>
<dbReference type="InterPro" id="IPR029044">
    <property type="entry name" value="Nucleotide-diphossugar_trans"/>
</dbReference>
<evidence type="ECO:0000313" key="2">
    <source>
        <dbReference type="EMBL" id="MCM2533585.1"/>
    </source>
</evidence>
<name>A0ABT0WBY8_9BACI</name>
<dbReference type="Proteomes" id="UP001523262">
    <property type="component" value="Unassembled WGS sequence"/>
</dbReference>
<proteinExistence type="predicted"/>
<dbReference type="EMBL" id="JAMQCR010000001">
    <property type="protein sequence ID" value="MCM2533585.1"/>
    <property type="molecule type" value="Genomic_DNA"/>
</dbReference>
<comment type="caution">
    <text evidence="2">The sequence shown here is derived from an EMBL/GenBank/DDBJ whole genome shotgun (WGS) entry which is preliminary data.</text>
</comment>
<organism evidence="2 3">
    <name type="scientific">Neobacillus pocheonensis</name>
    <dbReference type="NCBI Taxonomy" id="363869"/>
    <lineage>
        <taxon>Bacteria</taxon>
        <taxon>Bacillati</taxon>
        <taxon>Bacillota</taxon>
        <taxon>Bacilli</taxon>
        <taxon>Bacillales</taxon>
        <taxon>Bacillaceae</taxon>
        <taxon>Neobacillus</taxon>
    </lineage>
</organism>
<dbReference type="PANTHER" id="PTHR43685">
    <property type="entry name" value="GLYCOSYLTRANSFERASE"/>
    <property type="match status" value="1"/>
</dbReference>
<reference evidence="2 3" key="1">
    <citation type="submission" date="2022-06" db="EMBL/GenBank/DDBJ databases">
        <authorList>
            <person name="Jeon C.O."/>
        </authorList>
    </citation>
    <scope>NUCLEOTIDE SEQUENCE [LARGE SCALE GENOMIC DNA]</scope>
    <source>
        <strain evidence="2 3">KCTC 13943</strain>
    </source>
</reference>
<evidence type="ECO:0000259" key="1">
    <source>
        <dbReference type="Pfam" id="PF00535"/>
    </source>
</evidence>